<accession>A0AAN8WJ00</accession>
<comment type="caution">
    <text evidence="3">The sequence shown here is derived from an EMBL/GenBank/DDBJ whole genome shotgun (WGS) entry which is preliminary data.</text>
</comment>
<dbReference type="PANTHER" id="PTHR31595">
    <property type="entry name" value="LONG-CHAIN-ALCOHOL O-FATTY-ACYLTRANSFERASE 3-RELATED"/>
    <property type="match status" value="1"/>
</dbReference>
<dbReference type="AlphaFoldDB" id="A0AAN8WJ00"/>
<proteinExistence type="predicted"/>
<dbReference type="GO" id="GO:0006629">
    <property type="term" value="P:lipid metabolic process"/>
    <property type="evidence" value="ECO:0007669"/>
    <property type="project" value="InterPro"/>
</dbReference>
<dbReference type="Proteomes" id="UP001370490">
    <property type="component" value="Unassembled WGS sequence"/>
</dbReference>
<keyword evidence="2" id="KW-0812">Transmembrane</keyword>
<organism evidence="3 4">
    <name type="scientific">Dillenia turbinata</name>
    <dbReference type="NCBI Taxonomy" id="194707"/>
    <lineage>
        <taxon>Eukaryota</taxon>
        <taxon>Viridiplantae</taxon>
        <taxon>Streptophyta</taxon>
        <taxon>Embryophyta</taxon>
        <taxon>Tracheophyta</taxon>
        <taxon>Spermatophyta</taxon>
        <taxon>Magnoliopsida</taxon>
        <taxon>eudicotyledons</taxon>
        <taxon>Gunneridae</taxon>
        <taxon>Pentapetalae</taxon>
        <taxon>Dilleniales</taxon>
        <taxon>Dilleniaceae</taxon>
        <taxon>Dillenia</taxon>
    </lineage>
</organism>
<protein>
    <submittedName>
        <fullName evidence="3">Uncharacterized protein</fullName>
    </submittedName>
</protein>
<feature type="compositionally biased region" description="Low complexity" evidence="1">
    <location>
        <begin position="42"/>
        <end position="58"/>
    </location>
</feature>
<dbReference type="EMBL" id="JBAMMX010000001">
    <property type="protein sequence ID" value="KAK6947007.1"/>
    <property type="molecule type" value="Genomic_DNA"/>
</dbReference>
<evidence type="ECO:0000313" key="3">
    <source>
        <dbReference type="EMBL" id="KAK6947007.1"/>
    </source>
</evidence>
<keyword evidence="4" id="KW-1185">Reference proteome</keyword>
<evidence type="ECO:0000256" key="1">
    <source>
        <dbReference type="SAM" id="MobiDB-lite"/>
    </source>
</evidence>
<sequence length="185" mass="20520">SKSGGKPVHGDGPISWLSPYPYSPPIHLPGLYPNQIQTRPLSPNTKNNKNPSTKASKSLCPSPSFFQILPKTIIFCIKIVILAMVIHTCEYKRFLHPFAVHFLYCVHVYLRAELVLALTATLVQAPGLKIEPQFNEPDLYTSLKDFWSRNGISWCLKCLCEIHVGSDVVICAQGVCTVAEVASLQ</sequence>
<dbReference type="GO" id="GO:0008374">
    <property type="term" value="F:O-acyltransferase activity"/>
    <property type="evidence" value="ECO:0007669"/>
    <property type="project" value="InterPro"/>
</dbReference>
<evidence type="ECO:0000256" key="2">
    <source>
        <dbReference type="SAM" id="Phobius"/>
    </source>
</evidence>
<feature type="non-terminal residue" evidence="3">
    <location>
        <position position="1"/>
    </location>
</feature>
<feature type="region of interest" description="Disordered" evidence="1">
    <location>
        <begin position="39"/>
        <end position="58"/>
    </location>
</feature>
<dbReference type="InterPro" id="IPR044851">
    <property type="entry name" value="Wax_synthase"/>
</dbReference>
<name>A0AAN8WJ00_9MAGN</name>
<gene>
    <name evidence="3" type="ORF">RJ641_000480</name>
</gene>
<dbReference type="PANTHER" id="PTHR31595:SF70">
    <property type="entry name" value="LONG-CHAIN-ALCOHOL O-FATTY-ACYLTRANSFERASE 3-RELATED"/>
    <property type="match status" value="1"/>
</dbReference>
<feature type="transmembrane region" description="Helical" evidence="2">
    <location>
        <begin position="68"/>
        <end position="86"/>
    </location>
</feature>
<reference evidence="3 4" key="1">
    <citation type="submission" date="2023-12" db="EMBL/GenBank/DDBJ databases">
        <title>A high-quality genome assembly for Dillenia turbinata (Dilleniales).</title>
        <authorList>
            <person name="Chanderbali A."/>
        </authorList>
    </citation>
    <scope>NUCLEOTIDE SEQUENCE [LARGE SCALE GENOMIC DNA]</scope>
    <source>
        <strain evidence="3">LSX21</strain>
        <tissue evidence="3">Leaf</tissue>
    </source>
</reference>
<evidence type="ECO:0000313" key="4">
    <source>
        <dbReference type="Proteomes" id="UP001370490"/>
    </source>
</evidence>
<keyword evidence="2" id="KW-0472">Membrane</keyword>
<keyword evidence="2" id="KW-1133">Transmembrane helix</keyword>